<accession>A0A2W5R208</accession>
<dbReference type="AlphaFoldDB" id="A0A2W5R208"/>
<evidence type="ECO:0000313" key="1">
    <source>
        <dbReference type="EMBL" id="PZQ83818.1"/>
    </source>
</evidence>
<protein>
    <recommendedName>
        <fullName evidence="3">Class I SAM-dependent methyltransferase</fullName>
    </recommendedName>
</protein>
<comment type="caution">
    <text evidence="1">The sequence shown here is derived from an EMBL/GenBank/DDBJ whole genome shotgun (WGS) entry which is preliminary data.</text>
</comment>
<reference evidence="1 2" key="1">
    <citation type="submission" date="2017-08" db="EMBL/GenBank/DDBJ databases">
        <title>Infants hospitalized years apart are colonized by the same room-sourced microbial strains.</title>
        <authorList>
            <person name="Brooks B."/>
            <person name="Olm M.R."/>
            <person name="Firek B.A."/>
            <person name="Baker R."/>
            <person name="Thomas B.C."/>
            <person name="Morowitz M.J."/>
            <person name="Banfield J.F."/>
        </authorList>
    </citation>
    <scope>NUCLEOTIDE SEQUENCE [LARGE SCALE GENOMIC DNA]</scope>
    <source>
        <strain evidence="1">S2_005_001_R2_27</strain>
    </source>
</reference>
<dbReference type="InterPro" id="IPR029063">
    <property type="entry name" value="SAM-dependent_MTases_sf"/>
</dbReference>
<dbReference type="Proteomes" id="UP000248887">
    <property type="component" value="Unassembled WGS sequence"/>
</dbReference>
<proteinExistence type="predicted"/>
<sequence length="183" mass="21177">MTESERVLFESILARARSYMEFGAGGSTILADRLVRGPVYSVESDRDWIAKVRSLAVESDYERRFIFADIGPTGRWGRPLKGHGEVDYLNYHNNIWVDIDRSFDVYLIDGRFRVACFCQALLRAGPEARLMIHDYRSRPHYHPIETVAVPVAETEDLTVFTRRPGVEDERIRALIERYHDVVD</sequence>
<dbReference type="EMBL" id="QFQD01000016">
    <property type="protein sequence ID" value="PZQ83818.1"/>
    <property type="molecule type" value="Genomic_DNA"/>
</dbReference>
<evidence type="ECO:0008006" key="3">
    <source>
        <dbReference type="Google" id="ProtNLM"/>
    </source>
</evidence>
<dbReference type="Gene3D" id="3.40.50.150">
    <property type="entry name" value="Vaccinia Virus protein VP39"/>
    <property type="match status" value="1"/>
</dbReference>
<name>A0A2W5R208_ANCNO</name>
<gene>
    <name evidence="1" type="ORF">DI549_06740</name>
</gene>
<evidence type="ECO:0000313" key="2">
    <source>
        <dbReference type="Proteomes" id="UP000248887"/>
    </source>
</evidence>
<organism evidence="1 2">
    <name type="scientific">Ancylobacter novellus</name>
    <name type="common">Thiobacillus novellus</name>
    <dbReference type="NCBI Taxonomy" id="921"/>
    <lineage>
        <taxon>Bacteria</taxon>
        <taxon>Pseudomonadati</taxon>
        <taxon>Pseudomonadota</taxon>
        <taxon>Alphaproteobacteria</taxon>
        <taxon>Hyphomicrobiales</taxon>
        <taxon>Xanthobacteraceae</taxon>
        <taxon>Ancylobacter</taxon>
    </lineage>
</organism>